<comment type="similarity">
    <text evidence="3">Belongs to the UreF family.</text>
</comment>
<reference evidence="4" key="1">
    <citation type="submission" date="2022-08" db="EMBL/GenBank/DDBJ databases">
        <title>Chelativorans sichuanense sp. nov., a paraffin oil-degrading bacterium isolated from a mixture of oil-based drill cuttings and paddy soil.</title>
        <authorList>
            <person name="Yu J."/>
            <person name="Liu H."/>
            <person name="Chen Q."/>
        </authorList>
    </citation>
    <scope>NUCLEOTIDE SEQUENCE</scope>
    <source>
        <strain evidence="4">SCAU 2101</strain>
    </source>
</reference>
<comment type="function">
    <text evidence="3">Required for maturation of urease via the functional incorporation of the urease nickel metallocenter.</text>
</comment>
<dbReference type="EMBL" id="JAODNV010000019">
    <property type="protein sequence ID" value="MCT8991788.1"/>
    <property type="molecule type" value="Genomic_DNA"/>
</dbReference>
<accession>A0A9X2XAK9</accession>
<name>A0A9X2XAK9_9HYPH</name>
<evidence type="ECO:0000313" key="5">
    <source>
        <dbReference type="Proteomes" id="UP001149009"/>
    </source>
</evidence>
<dbReference type="GO" id="GO:0005737">
    <property type="term" value="C:cytoplasm"/>
    <property type="evidence" value="ECO:0007669"/>
    <property type="project" value="UniProtKB-SubCell"/>
</dbReference>
<keyword evidence="3" id="KW-0963">Cytoplasm</keyword>
<sequence length="239" mass="25815">MMGITIITTMTMSTAITTMTEATTSALLRLMTWLSPAFPVGAFACSHGLERAIDERLVRDRASLIAWLEVLLKRGSAWNDAVLLAEAWREVIASGSCAEVAELAEAMAGSRERHMETMLQGVAFAAAISAWAGEPEKTEMRIAYPVAVGQAAAQHGLELEDTLAAYLHAFASNLVQAAVRLVPLGQRDGVKAMAALEAVIRRTAERAAVSTLDDLGSSVFMSDIMAMRHEVQYSRVFRS</sequence>
<organism evidence="4 5">
    <name type="scientific">Chelativorans petroleitrophicus</name>
    <dbReference type="NCBI Taxonomy" id="2975484"/>
    <lineage>
        <taxon>Bacteria</taxon>
        <taxon>Pseudomonadati</taxon>
        <taxon>Pseudomonadota</taxon>
        <taxon>Alphaproteobacteria</taxon>
        <taxon>Hyphomicrobiales</taxon>
        <taxon>Phyllobacteriaceae</taxon>
        <taxon>Chelativorans</taxon>
    </lineage>
</organism>
<dbReference type="Proteomes" id="UP001149009">
    <property type="component" value="Unassembled WGS sequence"/>
</dbReference>
<dbReference type="GO" id="GO:0016151">
    <property type="term" value="F:nickel cation binding"/>
    <property type="evidence" value="ECO:0007669"/>
    <property type="project" value="UniProtKB-UniRule"/>
</dbReference>
<dbReference type="InterPro" id="IPR038277">
    <property type="entry name" value="UreF_sf"/>
</dbReference>
<dbReference type="InterPro" id="IPR002639">
    <property type="entry name" value="UreF"/>
</dbReference>
<keyword evidence="1 3" id="KW-0996">Nickel insertion</keyword>
<dbReference type="Gene3D" id="1.10.4190.10">
    <property type="entry name" value="Urease accessory protein UreF"/>
    <property type="match status" value="1"/>
</dbReference>
<dbReference type="PANTHER" id="PTHR33620:SF1">
    <property type="entry name" value="UREASE ACCESSORY PROTEIN F"/>
    <property type="match status" value="1"/>
</dbReference>
<keyword evidence="2 3" id="KW-0143">Chaperone</keyword>
<proteinExistence type="inferred from homology"/>
<dbReference type="AlphaFoldDB" id="A0A9X2XAK9"/>
<dbReference type="PIRSF" id="PIRSF009467">
    <property type="entry name" value="Ureas_acces_UreF"/>
    <property type="match status" value="1"/>
</dbReference>
<dbReference type="Pfam" id="PF01730">
    <property type="entry name" value="UreF"/>
    <property type="match status" value="1"/>
</dbReference>
<comment type="subunit">
    <text evidence="3">UreD, UreF and UreG form a complex that acts as a GTP-hydrolysis-dependent molecular chaperone, activating the urease apoprotein by helping to assemble the nickel containing metallocenter of UreC. The UreE protein probably delivers the nickel.</text>
</comment>
<comment type="caution">
    <text evidence="4">The sequence shown here is derived from an EMBL/GenBank/DDBJ whole genome shotgun (WGS) entry which is preliminary data.</text>
</comment>
<gene>
    <name evidence="3" type="primary">ureF</name>
    <name evidence="4" type="ORF">NYR54_16070</name>
</gene>
<dbReference type="HAMAP" id="MF_01385">
    <property type="entry name" value="UreF"/>
    <property type="match status" value="1"/>
</dbReference>
<evidence type="ECO:0000256" key="1">
    <source>
        <dbReference type="ARBA" id="ARBA00022988"/>
    </source>
</evidence>
<dbReference type="PANTHER" id="PTHR33620">
    <property type="entry name" value="UREASE ACCESSORY PROTEIN F"/>
    <property type="match status" value="1"/>
</dbReference>
<evidence type="ECO:0000256" key="3">
    <source>
        <dbReference type="HAMAP-Rule" id="MF_01385"/>
    </source>
</evidence>
<protein>
    <recommendedName>
        <fullName evidence="3">Urease accessory protein UreF</fullName>
    </recommendedName>
</protein>
<evidence type="ECO:0000313" key="4">
    <source>
        <dbReference type="EMBL" id="MCT8991788.1"/>
    </source>
</evidence>
<comment type="subcellular location">
    <subcellularLocation>
        <location evidence="3">Cytoplasm</location>
    </subcellularLocation>
</comment>
<keyword evidence="5" id="KW-1185">Reference proteome</keyword>
<evidence type="ECO:0000256" key="2">
    <source>
        <dbReference type="ARBA" id="ARBA00023186"/>
    </source>
</evidence>